<accession>A0ABR4PSI8</accession>
<reference evidence="3 4" key="1">
    <citation type="submission" date="2024-06" db="EMBL/GenBank/DDBJ databases">
        <title>Complete genome of Phlyctema vagabunda strain 19-DSS-EL-015.</title>
        <authorList>
            <person name="Fiorenzani C."/>
        </authorList>
    </citation>
    <scope>NUCLEOTIDE SEQUENCE [LARGE SCALE GENOMIC DNA]</scope>
    <source>
        <strain evidence="3 4">19-DSS-EL-015</strain>
    </source>
</reference>
<keyword evidence="4" id="KW-1185">Reference proteome</keyword>
<protein>
    <recommendedName>
        <fullName evidence="5">DUF1917-domain-containing protein</fullName>
    </recommendedName>
</protein>
<evidence type="ECO:0000256" key="2">
    <source>
        <dbReference type="SAM" id="MobiDB-lite"/>
    </source>
</evidence>
<comment type="caution">
    <text evidence="3">The sequence shown here is derived from an EMBL/GenBank/DDBJ whole genome shotgun (WGS) entry which is preliminary data.</text>
</comment>
<dbReference type="InterPro" id="IPR023398">
    <property type="entry name" value="TIF_eIF4e-like"/>
</dbReference>
<gene>
    <name evidence="3" type="ORF">PVAG01_02918</name>
</gene>
<evidence type="ECO:0000313" key="4">
    <source>
        <dbReference type="Proteomes" id="UP001629113"/>
    </source>
</evidence>
<dbReference type="PANTHER" id="PTHR31977">
    <property type="entry name" value="UPF0696 PROTEIN C11ORF68"/>
    <property type="match status" value="1"/>
</dbReference>
<evidence type="ECO:0000313" key="3">
    <source>
        <dbReference type="EMBL" id="KAL3426127.1"/>
    </source>
</evidence>
<dbReference type="Gene3D" id="3.30.760.10">
    <property type="entry name" value="RNA Cap, Translation Initiation Factor Eif4e"/>
    <property type="match status" value="1"/>
</dbReference>
<sequence length="335" mass="38294">MAVGQRAQFDDSDDLDNLSQESDFYGGAATKAEYTERVNSFDVVSWWNNKTPSLTEVANKSLTTAQKDVKDAAKLYNIYEGNQAGRQLTEKFDEFMLRLPPRTTEQTDAVPWIYIANPYIPRKSGDVKQEGIYGEGPPEEGEDILGFITAGQQLLEELEEKKHAVGTEMKGMNASTVSRTLNKHKEDIIRRIRKAAVEMKCTTGKWLLFTPPESVNEVWECVARATMDNELGIAAKVSPFQLEQRRQDRVICIYTKDFEDKDDLARVVKKMQELRLIDNRGKAIYYKPDAYTYLDLKRDNLYDIKPSLYSSTEFLLGKSKKVESRSKRKLAEIID</sequence>
<dbReference type="Pfam" id="PF08939">
    <property type="entry name" value="Bles03"/>
    <property type="match status" value="1"/>
</dbReference>
<organism evidence="3 4">
    <name type="scientific">Phlyctema vagabunda</name>
    <dbReference type="NCBI Taxonomy" id="108571"/>
    <lineage>
        <taxon>Eukaryota</taxon>
        <taxon>Fungi</taxon>
        <taxon>Dikarya</taxon>
        <taxon>Ascomycota</taxon>
        <taxon>Pezizomycotina</taxon>
        <taxon>Leotiomycetes</taxon>
        <taxon>Helotiales</taxon>
        <taxon>Dermateaceae</taxon>
        <taxon>Phlyctema</taxon>
    </lineage>
</organism>
<proteinExistence type="inferred from homology"/>
<dbReference type="Proteomes" id="UP001629113">
    <property type="component" value="Unassembled WGS sequence"/>
</dbReference>
<feature type="region of interest" description="Disordered" evidence="2">
    <location>
        <begin position="1"/>
        <end position="21"/>
    </location>
</feature>
<dbReference type="EMBL" id="JBFCZG010000002">
    <property type="protein sequence ID" value="KAL3426127.1"/>
    <property type="molecule type" value="Genomic_DNA"/>
</dbReference>
<name>A0ABR4PSI8_9HELO</name>
<comment type="similarity">
    <text evidence="1">Belongs to the UPF0696 family.</text>
</comment>
<evidence type="ECO:0008006" key="5">
    <source>
        <dbReference type="Google" id="ProtNLM"/>
    </source>
</evidence>
<dbReference type="PANTHER" id="PTHR31977:SF1">
    <property type="entry name" value="UPF0696 PROTEIN C11ORF68"/>
    <property type="match status" value="1"/>
</dbReference>
<evidence type="ECO:0000256" key="1">
    <source>
        <dbReference type="ARBA" id="ARBA00010568"/>
    </source>
</evidence>
<dbReference type="SUPFAM" id="SSF55418">
    <property type="entry name" value="eIF4e-like"/>
    <property type="match status" value="1"/>
</dbReference>
<dbReference type="InterPro" id="IPR015034">
    <property type="entry name" value="Bles03"/>
</dbReference>